<organism evidence="2 3">
    <name type="scientific">Protopolystoma xenopodis</name>
    <dbReference type="NCBI Taxonomy" id="117903"/>
    <lineage>
        <taxon>Eukaryota</taxon>
        <taxon>Metazoa</taxon>
        <taxon>Spiralia</taxon>
        <taxon>Lophotrochozoa</taxon>
        <taxon>Platyhelminthes</taxon>
        <taxon>Monogenea</taxon>
        <taxon>Polyopisthocotylea</taxon>
        <taxon>Polystomatidea</taxon>
        <taxon>Polystomatidae</taxon>
        <taxon>Protopolystoma</taxon>
    </lineage>
</organism>
<dbReference type="Proteomes" id="UP000784294">
    <property type="component" value="Unassembled WGS sequence"/>
</dbReference>
<sequence length="158" mass="17377">MSQQISRLKADFANHVLLGVGVFRVKCSAELVDRLKEAEPCALNCAFQDRFEAFQSGAQLIVCHLPCRDESLNTSKYGSTTATSSPPESTAGMSDSDQAPLCHSTGWKARHMFRGLLPSPQRHLETIKLTETVPLQRICKRPSSSPEHTPAKVPTARE</sequence>
<dbReference type="EMBL" id="CAAALY010009508">
    <property type="protein sequence ID" value="VEL10619.1"/>
    <property type="molecule type" value="Genomic_DNA"/>
</dbReference>
<evidence type="ECO:0000313" key="2">
    <source>
        <dbReference type="EMBL" id="VEL10619.1"/>
    </source>
</evidence>
<protein>
    <submittedName>
        <fullName evidence="2">Uncharacterized protein</fullName>
    </submittedName>
</protein>
<keyword evidence="3" id="KW-1185">Reference proteome</keyword>
<evidence type="ECO:0000256" key="1">
    <source>
        <dbReference type="SAM" id="MobiDB-lite"/>
    </source>
</evidence>
<dbReference type="AlphaFoldDB" id="A0A3S5BNE6"/>
<evidence type="ECO:0000313" key="3">
    <source>
        <dbReference type="Proteomes" id="UP000784294"/>
    </source>
</evidence>
<name>A0A3S5BNE6_9PLAT</name>
<feature type="region of interest" description="Disordered" evidence="1">
    <location>
        <begin position="74"/>
        <end position="98"/>
    </location>
</feature>
<feature type="compositionally biased region" description="Low complexity" evidence="1">
    <location>
        <begin position="79"/>
        <end position="91"/>
    </location>
</feature>
<accession>A0A3S5BNE6</accession>
<proteinExistence type="predicted"/>
<comment type="caution">
    <text evidence="2">The sequence shown here is derived from an EMBL/GenBank/DDBJ whole genome shotgun (WGS) entry which is preliminary data.</text>
</comment>
<gene>
    <name evidence="2" type="ORF">PXEA_LOCUS4059</name>
</gene>
<feature type="region of interest" description="Disordered" evidence="1">
    <location>
        <begin position="137"/>
        <end position="158"/>
    </location>
</feature>
<reference evidence="2" key="1">
    <citation type="submission" date="2018-11" db="EMBL/GenBank/DDBJ databases">
        <authorList>
            <consortium name="Pathogen Informatics"/>
        </authorList>
    </citation>
    <scope>NUCLEOTIDE SEQUENCE</scope>
</reference>